<feature type="region of interest" description="Disordered" evidence="1">
    <location>
        <begin position="1045"/>
        <end position="1119"/>
    </location>
</feature>
<feature type="compositionally biased region" description="Low complexity" evidence="1">
    <location>
        <begin position="103"/>
        <end position="117"/>
    </location>
</feature>
<feature type="compositionally biased region" description="Polar residues" evidence="1">
    <location>
        <begin position="349"/>
        <end position="388"/>
    </location>
</feature>
<feature type="compositionally biased region" description="Polar residues" evidence="1">
    <location>
        <begin position="119"/>
        <end position="151"/>
    </location>
</feature>
<evidence type="ECO:0000313" key="4">
    <source>
        <dbReference type="Proteomes" id="UP000730481"/>
    </source>
</evidence>
<dbReference type="EMBL" id="PVQB02000509">
    <property type="protein sequence ID" value="KAF4336273.1"/>
    <property type="molecule type" value="Genomic_DNA"/>
</dbReference>
<keyword evidence="2" id="KW-0732">Signal</keyword>
<feature type="signal peptide" evidence="2">
    <location>
        <begin position="1"/>
        <end position="16"/>
    </location>
</feature>
<feature type="region of interest" description="Disordered" evidence="1">
    <location>
        <begin position="17"/>
        <end position="48"/>
    </location>
</feature>
<evidence type="ECO:0000313" key="3">
    <source>
        <dbReference type="EMBL" id="KAF4336273.1"/>
    </source>
</evidence>
<feature type="compositionally biased region" description="Polar residues" evidence="1">
    <location>
        <begin position="266"/>
        <end position="294"/>
    </location>
</feature>
<feature type="compositionally biased region" description="Low complexity" evidence="1">
    <location>
        <begin position="407"/>
        <end position="435"/>
    </location>
</feature>
<proteinExistence type="predicted"/>
<organism evidence="3 4">
    <name type="scientific">Fusarium beomiforme</name>
    <dbReference type="NCBI Taxonomy" id="44412"/>
    <lineage>
        <taxon>Eukaryota</taxon>
        <taxon>Fungi</taxon>
        <taxon>Dikarya</taxon>
        <taxon>Ascomycota</taxon>
        <taxon>Pezizomycotina</taxon>
        <taxon>Sordariomycetes</taxon>
        <taxon>Hypocreomycetidae</taxon>
        <taxon>Hypocreales</taxon>
        <taxon>Nectriaceae</taxon>
        <taxon>Fusarium</taxon>
        <taxon>Fusarium burgessii species complex</taxon>
    </lineage>
</organism>
<feature type="region of interest" description="Disordered" evidence="1">
    <location>
        <begin position="66"/>
        <end position="235"/>
    </location>
</feature>
<dbReference type="OrthoDB" id="5084844at2759"/>
<name>A0A9P5ACT9_9HYPO</name>
<keyword evidence="4" id="KW-1185">Reference proteome</keyword>
<feature type="compositionally biased region" description="Polar residues" evidence="1">
    <location>
        <begin position="175"/>
        <end position="206"/>
    </location>
</feature>
<feature type="region of interest" description="Disordered" evidence="1">
    <location>
        <begin position="574"/>
        <end position="597"/>
    </location>
</feature>
<accession>A0A9P5ACT9</accession>
<comment type="caution">
    <text evidence="3">The sequence shown here is derived from an EMBL/GenBank/DDBJ whole genome shotgun (WGS) entry which is preliminary data.</text>
</comment>
<reference evidence="3" key="2">
    <citation type="submission" date="2020-02" db="EMBL/GenBank/DDBJ databases">
        <title>Identification and distribution of gene clusters putatively required for synthesis of sphingolipid metabolism inhibitors in phylogenetically diverse species of the filamentous fungus Fusarium.</title>
        <authorList>
            <person name="Kim H.-S."/>
            <person name="Busman M."/>
            <person name="Brown D.W."/>
            <person name="Divon H."/>
            <person name="Uhlig S."/>
            <person name="Proctor R.H."/>
        </authorList>
    </citation>
    <scope>NUCLEOTIDE SEQUENCE</scope>
    <source>
        <strain evidence="3">NRRL 25174</strain>
    </source>
</reference>
<dbReference type="Proteomes" id="UP000730481">
    <property type="component" value="Unassembled WGS sequence"/>
</dbReference>
<feature type="compositionally biased region" description="Polar residues" evidence="1">
    <location>
        <begin position="214"/>
        <end position="235"/>
    </location>
</feature>
<feature type="compositionally biased region" description="Acidic residues" evidence="1">
    <location>
        <begin position="582"/>
        <end position="591"/>
    </location>
</feature>
<feature type="compositionally biased region" description="Low complexity" evidence="1">
    <location>
        <begin position="74"/>
        <end position="94"/>
    </location>
</feature>
<feature type="compositionally biased region" description="Low complexity" evidence="1">
    <location>
        <begin position="1052"/>
        <end position="1104"/>
    </location>
</feature>
<feature type="region of interest" description="Disordered" evidence="1">
    <location>
        <begin position="1167"/>
        <end position="1188"/>
    </location>
</feature>
<feature type="chain" id="PRO_5040248031" evidence="2">
    <location>
        <begin position="17"/>
        <end position="1300"/>
    </location>
</feature>
<feature type="region of interest" description="Disordered" evidence="1">
    <location>
        <begin position="250"/>
        <end position="444"/>
    </location>
</feature>
<protein>
    <submittedName>
        <fullName evidence="3">Uncharacterized protein</fullName>
    </submittedName>
</protein>
<reference evidence="3" key="1">
    <citation type="journal article" date="2017" name="Mycologia">
        <title>Fusarium algeriense, sp. nov., a novel toxigenic crown rot pathogen of durum wheat from Algeria is nested in the Fusarium burgessii species complex.</title>
        <authorList>
            <person name="Laraba I."/>
            <person name="Keddad A."/>
            <person name="Boureghda H."/>
            <person name="Abdallah N."/>
            <person name="Vaughan M.M."/>
            <person name="Proctor R.H."/>
            <person name="Busman M."/>
            <person name="O'Donnell K."/>
        </authorList>
    </citation>
    <scope>NUCLEOTIDE SEQUENCE</scope>
    <source>
        <strain evidence="3">NRRL 25174</strain>
    </source>
</reference>
<gene>
    <name evidence="3" type="ORF">FBEOM_9877</name>
</gene>
<feature type="compositionally biased region" description="Polar residues" evidence="1">
    <location>
        <begin position="315"/>
        <end position="332"/>
    </location>
</feature>
<feature type="compositionally biased region" description="Low complexity" evidence="1">
    <location>
        <begin position="1167"/>
        <end position="1180"/>
    </location>
</feature>
<evidence type="ECO:0000256" key="2">
    <source>
        <dbReference type="SAM" id="SignalP"/>
    </source>
</evidence>
<evidence type="ECO:0000256" key="1">
    <source>
        <dbReference type="SAM" id="MobiDB-lite"/>
    </source>
</evidence>
<feature type="compositionally biased region" description="Low complexity" evidence="1">
    <location>
        <begin position="163"/>
        <end position="174"/>
    </location>
</feature>
<sequence>MRQALVLALWSTTVLAGPCKPSRPSTPSSHSALPGTDYPIFPGAPSSHHDLTTLSQDTALQTSTVSVNDGNRDSQLSLPSISSESSWSTPEIPSDSIGLPVGSLTDSPVSLSSSAPPGEQSQGTGTHIQASSGVVHNSETSFQDLGSTEQIPVTKPGSVPGDASAGASGTATASNQDGTTQNVPATGTSLTFTGGVSGDISSTGLFSTREPKTTGGSQEATTDRSATTSDGYGASISTATSDLQEVISSGLKTSATSREDAEDSSVHLTKTAPASITTTYPNDVETSGLNSGNFTPALPENTASNGQTFGHGDLSPTSNSGELTESQSFTVPTRSDDTRSTTTGLQDAISGSPNTSADISSDQTWDSRVTSVGPEYTSTAGNTSNGNEPSGIESEHPIATQSSAIRTASETSDTTSDAVPGEQETTAAQASSATEIFSNPLGVTTNEPVVTTSSDHELASTAIMATGAPSVTANPITTAISTGTPLPIVTDVPPEFTATTVSDHPEWTSNTWITTTSGDSSEPTIVPVLVGCKKCGGSGSGIVLFHSPKVTGTWFKFPGLPKFSFPCIPPECTTAPSTSESGSDEEEDDDDKSSSTACSDLATVTDCFVACTTYTGPAGASITPDCSTTCTKTHTGCSVTGTTTTSSAQACGPSGDSECRTCKLSFDDGLGTESLQRRNLERRGGVDIQKKIGKCAWKATASTPGMPRFPAYPGGNLVLDNEAEISSKNTALNAIKRWWRTTTDSDCVPTLHHISEAQFPRGLDGDEGPSIDHVYEKSMLLDFWNHIIDPNAVSVVGMKTGSPSKINCDDIKSYGGINSGTNLIQNVFDAYPRSSENVNPGAARYTEDFIGMDQWTNGIAKALVVSPEDINSMLKKRTKMVDTSMTLSEVKKWIIPKLELLERLGIGVEMWNYQEAIDAVVRQNQRIYARLIDMDDNAKNCMNDDAVKNNVWSFAAKYKHYMENRFTGSEDHSINQVIVRAKTQLLSDLSKDIANAGNNPNVPATDLKSWKARLSNMADPNRAWEVTGITWDWTYVSKRDGSGLSCDRPIPSATSEESTTFATSTRMTSEESTTDETSVSTETTAVTSSEEVSSSTEDSPSSTTQDERGEFTDFPTLTQQVPDVTISTPEGSSCVETATFTQCALGTGGHGEACVERESCRSWINTETTSTTSASPTPTLEEPDPSLNEKHCYDKGQKSNYEAITYAAESFCRKVKNDKIQGPVWSNYTLNDKEQPNQGYHFKLSLSVYEGCVWTADYDDCMRYMRVPIDSCDCSAKGNKQGGWVENNCIYAQIDPNSGI</sequence>